<sequence length="59" mass="6623">MGLADNPHMEDYSLRYTPASFRKWSPWMVFLSCLVGISAMAGYALDAAFVNAGCSCRWR</sequence>
<name>A0A1H8YDY7_9PSEU</name>
<dbReference type="STRING" id="394193.SAMN04489732_114106"/>
<proteinExistence type="predicted"/>
<feature type="transmembrane region" description="Helical" evidence="1">
    <location>
        <begin position="27"/>
        <end position="50"/>
    </location>
</feature>
<evidence type="ECO:0000313" key="2">
    <source>
        <dbReference type="EMBL" id="SEP50346.1"/>
    </source>
</evidence>
<keyword evidence="1" id="KW-1133">Transmembrane helix</keyword>
<dbReference type="Proteomes" id="UP000198582">
    <property type="component" value="Unassembled WGS sequence"/>
</dbReference>
<keyword evidence="1" id="KW-0812">Transmembrane</keyword>
<dbReference type="RefSeq" id="WP_245787534.1">
    <property type="nucleotide sequence ID" value="NZ_FOEF01000014.1"/>
</dbReference>
<evidence type="ECO:0000313" key="3">
    <source>
        <dbReference type="Proteomes" id="UP000198582"/>
    </source>
</evidence>
<reference evidence="2 3" key="1">
    <citation type="submission" date="2016-10" db="EMBL/GenBank/DDBJ databases">
        <authorList>
            <person name="de Groot N.N."/>
        </authorList>
    </citation>
    <scope>NUCLEOTIDE SEQUENCE [LARGE SCALE GENOMIC DNA]</scope>
    <source>
        <strain evidence="2 3">DSM 44993</strain>
    </source>
</reference>
<keyword evidence="1" id="KW-0472">Membrane</keyword>
<keyword evidence="3" id="KW-1185">Reference proteome</keyword>
<dbReference type="AlphaFoldDB" id="A0A1H8YDY7"/>
<accession>A0A1H8YDY7</accession>
<dbReference type="EMBL" id="FOEF01000014">
    <property type="protein sequence ID" value="SEP50346.1"/>
    <property type="molecule type" value="Genomic_DNA"/>
</dbReference>
<gene>
    <name evidence="2" type="ORF">SAMN04489732_114106</name>
</gene>
<evidence type="ECO:0000256" key="1">
    <source>
        <dbReference type="SAM" id="Phobius"/>
    </source>
</evidence>
<protein>
    <submittedName>
        <fullName evidence="2">Uncharacterized protein</fullName>
    </submittedName>
</protein>
<organism evidence="2 3">
    <name type="scientific">Amycolatopsis saalfeldensis</name>
    <dbReference type="NCBI Taxonomy" id="394193"/>
    <lineage>
        <taxon>Bacteria</taxon>
        <taxon>Bacillati</taxon>
        <taxon>Actinomycetota</taxon>
        <taxon>Actinomycetes</taxon>
        <taxon>Pseudonocardiales</taxon>
        <taxon>Pseudonocardiaceae</taxon>
        <taxon>Amycolatopsis</taxon>
    </lineage>
</organism>